<proteinExistence type="inferred from homology"/>
<dbReference type="InterPro" id="IPR001344">
    <property type="entry name" value="Chloro_AB-bd_pln"/>
</dbReference>
<dbReference type="EMBL" id="CAJHUC010000743">
    <property type="protein sequence ID" value="CAD7698030.1"/>
    <property type="molecule type" value="Genomic_DNA"/>
</dbReference>
<keyword evidence="3 7" id="KW-0602">Photosynthesis</keyword>
<keyword evidence="9" id="KW-1185">Reference proteome</keyword>
<gene>
    <name evidence="8" type="ORF">OSTQU699_LOCUS3391</name>
</gene>
<organism evidence="8 9">
    <name type="scientific">Ostreobium quekettii</name>
    <dbReference type="NCBI Taxonomy" id="121088"/>
    <lineage>
        <taxon>Eukaryota</taxon>
        <taxon>Viridiplantae</taxon>
        <taxon>Chlorophyta</taxon>
        <taxon>core chlorophytes</taxon>
        <taxon>Ulvophyceae</taxon>
        <taxon>TCBD clade</taxon>
        <taxon>Bryopsidales</taxon>
        <taxon>Ostreobineae</taxon>
        <taxon>Ostreobiaceae</taxon>
        <taxon>Ostreobium</taxon>
    </lineage>
</organism>
<evidence type="ECO:0000256" key="1">
    <source>
        <dbReference type="ARBA" id="ARBA00022494"/>
    </source>
</evidence>
<evidence type="ECO:0000313" key="8">
    <source>
        <dbReference type="EMBL" id="CAD7698030.1"/>
    </source>
</evidence>
<feature type="binding site" evidence="6">
    <location>
        <position position="144"/>
    </location>
    <ligand>
        <name>chlorophyll a</name>
        <dbReference type="ChEBI" id="CHEBI:58416"/>
        <label>1</label>
    </ligand>
</feature>
<comment type="subcellular location">
    <subcellularLocation>
        <location evidence="7">Plastid</location>
        <location evidence="7">Chloroplast thylakoid membrane</location>
    </subcellularLocation>
</comment>
<keyword evidence="5 7" id="KW-0157">Chromophore</keyword>
<keyword evidence="1 6" id="KW-0148">Chlorophyll</keyword>
<dbReference type="Proteomes" id="UP000708148">
    <property type="component" value="Unassembled WGS sequence"/>
</dbReference>
<feature type="binding site" evidence="6">
    <location>
        <position position="129"/>
    </location>
    <ligand>
        <name>chlorophyll a</name>
        <dbReference type="ChEBI" id="CHEBI:58416"/>
        <label>1</label>
    </ligand>
</feature>
<dbReference type="GO" id="GO:0009523">
    <property type="term" value="C:photosystem II"/>
    <property type="evidence" value="ECO:0007669"/>
    <property type="project" value="UniProtKB-KW"/>
</dbReference>
<feature type="binding site" evidence="6">
    <location>
        <position position="111"/>
    </location>
    <ligand>
        <name>chlorophyll a</name>
        <dbReference type="ChEBI" id="CHEBI:58416"/>
        <label>1</label>
    </ligand>
</feature>
<keyword evidence="7" id="KW-0604">Photosystem II</keyword>
<evidence type="ECO:0000256" key="6">
    <source>
        <dbReference type="PIRSR" id="PIRSR601344-1"/>
    </source>
</evidence>
<keyword evidence="7" id="KW-0603">Photosystem I</keyword>
<comment type="similarity">
    <text evidence="7">Belongs to the light-harvesting chlorophyll a/b-binding (LHC) protein family.</text>
</comment>
<sequence>MTATAGILIPSIATKTGVVDIPEWYDAGKVFVENTGIPLSTLLMAQILLMNWAEVKRYYDFKNPGSQGDGSFFGFTEAFAGKGNGYPGGMFFDPFGLAKGDPETLKDYKVKEIKNGRLAMVAMAGFYAQYAATGKGPIDNLIDHIQSPYTTTFTSNGVSVPFIS</sequence>
<evidence type="ECO:0000256" key="5">
    <source>
        <dbReference type="ARBA" id="ARBA00022991"/>
    </source>
</evidence>
<dbReference type="GO" id="GO:0009522">
    <property type="term" value="C:photosystem I"/>
    <property type="evidence" value="ECO:0007669"/>
    <property type="project" value="UniProtKB-KW"/>
</dbReference>
<reference evidence="8" key="1">
    <citation type="submission" date="2020-12" db="EMBL/GenBank/DDBJ databases">
        <authorList>
            <person name="Iha C."/>
        </authorList>
    </citation>
    <scope>NUCLEOTIDE SEQUENCE</scope>
</reference>
<dbReference type="GO" id="GO:0009765">
    <property type="term" value="P:photosynthesis, light harvesting"/>
    <property type="evidence" value="ECO:0007669"/>
    <property type="project" value="InterPro"/>
</dbReference>
<comment type="caution">
    <text evidence="8">The sequence shown here is derived from an EMBL/GenBank/DDBJ whole genome shotgun (WGS) entry which is preliminary data.</text>
</comment>
<feature type="binding site" evidence="6">
    <location>
        <position position="112"/>
    </location>
    <ligand>
        <name>chlorophyll a</name>
        <dbReference type="ChEBI" id="CHEBI:58416"/>
        <label>1</label>
    </ligand>
</feature>
<accession>A0A8S1IVU7</accession>
<dbReference type="InterPro" id="IPR022796">
    <property type="entry name" value="Chloroa_b-bind"/>
</dbReference>
<dbReference type="GO" id="GO:0016168">
    <property type="term" value="F:chlorophyll binding"/>
    <property type="evidence" value="ECO:0007669"/>
    <property type="project" value="UniProtKB-KW"/>
</dbReference>
<name>A0A8S1IVU7_9CHLO</name>
<dbReference type="GO" id="GO:0009535">
    <property type="term" value="C:chloroplast thylakoid membrane"/>
    <property type="evidence" value="ECO:0007669"/>
    <property type="project" value="UniProtKB-SubCell"/>
</dbReference>
<dbReference type="OrthoDB" id="423598at2759"/>
<evidence type="ECO:0000256" key="2">
    <source>
        <dbReference type="ARBA" id="ARBA00022528"/>
    </source>
</evidence>
<keyword evidence="7" id="KW-0793">Thylakoid</keyword>
<dbReference type="SUPFAM" id="SSF103511">
    <property type="entry name" value="Chlorophyll a-b binding protein"/>
    <property type="match status" value="1"/>
</dbReference>
<dbReference type="AlphaFoldDB" id="A0A8S1IVU7"/>
<dbReference type="Pfam" id="PF00504">
    <property type="entry name" value="Chloroa_b-bind"/>
    <property type="match status" value="1"/>
</dbReference>
<evidence type="ECO:0000313" key="9">
    <source>
        <dbReference type="Proteomes" id="UP000708148"/>
    </source>
</evidence>
<keyword evidence="2 7" id="KW-0150">Chloroplast</keyword>
<feature type="binding site" evidence="6">
    <location>
        <position position="117"/>
    </location>
    <ligand>
        <name>chlorophyll a</name>
        <dbReference type="ChEBI" id="CHEBI:58416"/>
        <label>1</label>
    </ligand>
</feature>
<evidence type="ECO:0000256" key="7">
    <source>
        <dbReference type="RuleBase" id="RU363080"/>
    </source>
</evidence>
<evidence type="ECO:0000256" key="4">
    <source>
        <dbReference type="ARBA" id="ARBA00022640"/>
    </source>
</evidence>
<evidence type="ECO:0000256" key="3">
    <source>
        <dbReference type="ARBA" id="ARBA00022531"/>
    </source>
</evidence>
<feature type="binding site" evidence="6">
    <location>
        <position position="115"/>
    </location>
    <ligand>
        <name>chlorophyll a</name>
        <dbReference type="ChEBI" id="CHEBI:58416"/>
        <label>1</label>
    </ligand>
</feature>
<comment type="function">
    <text evidence="7">The light-harvesting complex (LHC) functions as a light receptor, it captures and delivers excitation energy to photosystems with which it is closely associated.</text>
</comment>
<protein>
    <recommendedName>
        <fullName evidence="7">Chlorophyll a-b binding protein, chloroplastic</fullName>
    </recommendedName>
</protein>
<keyword evidence="4 7" id="KW-0934">Plastid</keyword>
<dbReference type="PANTHER" id="PTHR21649">
    <property type="entry name" value="CHLOROPHYLL A/B BINDING PROTEIN"/>
    <property type="match status" value="1"/>
</dbReference>
<dbReference type="Gene3D" id="1.10.3460.10">
    <property type="entry name" value="Chlorophyll a/b binding protein domain"/>
    <property type="match status" value="1"/>
</dbReference>